<keyword evidence="2" id="KW-1185">Reference proteome</keyword>
<name>A0A0L8VCA3_9BACT</name>
<evidence type="ECO:0000313" key="2">
    <source>
        <dbReference type="Proteomes" id="UP000036958"/>
    </source>
</evidence>
<evidence type="ECO:0000313" key="1">
    <source>
        <dbReference type="EMBL" id="KOH45802.1"/>
    </source>
</evidence>
<protein>
    <recommendedName>
        <fullName evidence="3">Glycosyl transferase</fullName>
    </recommendedName>
</protein>
<comment type="caution">
    <text evidence="1">The sequence shown here is derived from an EMBL/GenBank/DDBJ whole genome shotgun (WGS) entry which is preliminary data.</text>
</comment>
<accession>A0A0L8VCA3</accession>
<organism evidence="1 2">
    <name type="scientific">Sunxiuqinia dokdonensis</name>
    <dbReference type="NCBI Taxonomy" id="1409788"/>
    <lineage>
        <taxon>Bacteria</taxon>
        <taxon>Pseudomonadati</taxon>
        <taxon>Bacteroidota</taxon>
        <taxon>Bacteroidia</taxon>
        <taxon>Marinilabiliales</taxon>
        <taxon>Prolixibacteraceae</taxon>
        <taxon>Sunxiuqinia</taxon>
    </lineage>
</organism>
<gene>
    <name evidence="1" type="ORF">NC99_13530</name>
</gene>
<dbReference type="EMBL" id="LGIA01000069">
    <property type="protein sequence ID" value="KOH45802.1"/>
    <property type="molecule type" value="Genomic_DNA"/>
</dbReference>
<dbReference type="STRING" id="1409788.NC99_13530"/>
<dbReference type="OrthoDB" id="9477at2"/>
<dbReference type="InterPro" id="IPR029044">
    <property type="entry name" value="Nucleotide-diphossugar_trans"/>
</dbReference>
<evidence type="ECO:0008006" key="3">
    <source>
        <dbReference type="Google" id="ProtNLM"/>
    </source>
</evidence>
<dbReference type="SUPFAM" id="SSF53448">
    <property type="entry name" value="Nucleotide-diphospho-sugar transferases"/>
    <property type="match status" value="1"/>
</dbReference>
<proteinExistence type="predicted"/>
<dbReference type="Gene3D" id="3.90.550.10">
    <property type="entry name" value="Spore Coat Polysaccharide Biosynthesis Protein SpsA, Chain A"/>
    <property type="match status" value="1"/>
</dbReference>
<reference evidence="2" key="1">
    <citation type="submission" date="2015-07" db="EMBL/GenBank/DDBJ databases">
        <title>Genome sequencing of Sunxiuqinia dokdonensis strain SK.</title>
        <authorList>
            <person name="Ahn S."/>
            <person name="Kim B.-C."/>
        </authorList>
    </citation>
    <scope>NUCLEOTIDE SEQUENCE [LARGE SCALE GENOMIC DNA]</scope>
    <source>
        <strain evidence="2">SK</strain>
    </source>
</reference>
<sequence length="407" mass="46989">MGDFHQNGSITTLHNLNYSTLEYLEKKLMKFSRRRKMGLIIPALYSELEKPALQNIVDILKDVPYITEITIGLDRANSEQYRHAKQYFSVLNTPKRRCRIIWNDGPRMQKIQKLFEEKKIYTGDPGKGRNVWFCFGYMIASGRSEAIALHDADIITYNREMLARLLYPVADPTFNYKFCKGYYFRSDGTKLNGRVTRLMVTPLIRSLKKIFPANDYLDFLDHFRYILAGEFSMRADIMKTVRIPSDWGLEVGILSEVQRNNAINRICQVEIADGYDHKHQPESHDDPNAGLSKMSFDIARSIYAKLATQGSVFSKGIFRTVRATYLRLALDMVEQYAADASINGLSMDRHKEEQTVDVFAGNIYRAGIEYLDNPNLIPFIPSWKRVMDAIPEVLDRFNEAVEEDNKI</sequence>
<dbReference type="PATRIC" id="fig|1409788.3.peg.1375"/>
<dbReference type="AlphaFoldDB" id="A0A0L8VCA3"/>
<dbReference type="RefSeq" id="WP_053180936.1">
    <property type="nucleotide sequence ID" value="NZ_LGIA01000069.1"/>
</dbReference>
<dbReference type="Proteomes" id="UP000036958">
    <property type="component" value="Unassembled WGS sequence"/>
</dbReference>